<accession>A0A162MPS5</accession>
<reference evidence="1 2" key="1">
    <citation type="submission" date="2015-12" db="EMBL/GenBank/DDBJ databases">
        <title>Draft genome of Thermovenabulum gondwanense isolated from a red thermophilic microbial mat colonisisng an outflow channel of a bore well.</title>
        <authorList>
            <person name="Patel B.K."/>
        </authorList>
    </citation>
    <scope>NUCLEOTIDE SEQUENCE [LARGE SCALE GENOMIC DNA]</scope>
    <source>
        <strain evidence="1 2">R270</strain>
    </source>
</reference>
<evidence type="ECO:0000313" key="2">
    <source>
        <dbReference type="Proteomes" id="UP000075737"/>
    </source>
</evidence>
<sequence length="121" mass="13603">MGNTRVIVYVDKTIVKITGIEVKGLKPFELEMTLKNLLGRSVRVIGVTAESIEMDVYGLSPESIYRNEEGIIKVISMVEGITAKDVMRIASAEKSVEVSVEELPKGEYYGCSRERWLKFDK</sequence>
<gene>
    <name evidence="1" type="ORF">ATZ99_07200</name>
</gene>
<evidence type="ECO:0000313" key="1">
    <source>
        <dbReference type="EMBL" id="KYO66903.1"/>
    </source>
</evidence>
<dbReference type="STRING" id="520767.ATZ99_07200"/>
<proteinExistence type="predicted"/>
<comment type="caution">
    <text evidence="1">The sequence shown here is derived from an EMBL/GenBank/DDBJ whole genome shotgun (WGS) entry which is preliminary data.</text>
</comment>
<name>A0A162MPS5_9FIRM</name>
<dbReference type="EMBL" id="LOHZ01000023">
    <property type="protein sequence ID" value="KYO66903.1"/>
    <property type="molecule type" value="Genomic_DNA"/>
</dbReference>
<protein>
    <submittedName>
        <fullName evidence="1">Uncharacterized protein</fullName>
    </submittedName>
</protein>
<dbReference type="RefSeq" id="WP_068747880.1">
    <property type="nucleotide sequence ID" value="NZ_LOHZ01000023.1"/>
</dbReference>
<dbReference type="AlphaFoldDB" id="A0A162MPS5"/>
<dbReference type="Proteomes" id="UP000075737">
    <property type="component" value="Unassembled WGS sequence"/>
</dbReference>
<keyword evidence="2" id="KW-1185">Reference proteome</keyword>
<organism evidence="1 2">
    <name type="scientific">Thermovenabulum gondwanense</name>
    <dbReference type="NCBI Taxonomy" id="520767"/>
    <lineage>
        <taxon>Bacteria</taxon>
        <taxon>Bacillati</taxon>
        <taxon>Bacillota</taxon>
        <taxon>Clostridia</taxon>
        <taxon>Thermosediminibacterales</taxon>
        <taxon>Thermosediminibacteraceae</taxon>
        <taxon>Thermovenabulum</taxon>
    </lineage>
</organism>
<dbReference type="OrthoDB" id="1905256at2"/>